<evidence type="ECO:0000313" key="4">
    <source>
        <dbReference type="EMBL" id="RMA77603.1"/>
    </source>
</evidence>
<dbReference type="Gene3D" id="3.40.640.10">
    <property type="entry name" value="Type I PLP-dependent aspartate aminotransferase-like (Major domain)"/>
    <property type="match status" value="1"/>
</dbReference>
<protein>
    <submittedName>
        <fullName evidence="4">Cystathionine beta-lyase/cystathionine gamma-synthase</fullName>
    </submittedName>
</protein>
<gene>
    <name evidence="4" type="ORF">DFR27_2422</name>
</gene>
<dbReference type="RefSeq" id="WP_121877724.1">
    <property type="nucleotide sequence ID" value="NZ_REFJ01000007.1"/>
</dbReference>
<dbReference type="EMBL" id="REFJ01000007">
    <property type="protein sequence ID" value="RMA77603.1"/>
    <property type="molecule type" value="Genomic_DNA"/>
</dbReference>
<sequence length="592" mass="65831">MSNNLSAMKSLSPLRKTSDAQNALELAKEQLQHFGINPESEYGEALIATTNHLYQAQGNLQSLWDVTSATLPTLDQSDRIRYFNAKKFLAFQMAKLLDNLQNPFRSVYQQFDFGPATQLSKGSYPIFDNVPALFSATPVVVKTATYIYACTEWVDDAFTGREPTHQIYSRLLNPTSIALANAIVDLEAGPYTQEYLAWNYNSGMAAIDGVLSNKLRLGDVLIVSRNVYGGVHQLLVDYFAQRQRLDIQIEWFDELDARSFEAFILDVKARHADRLQQAKLHVYLESPCNPHGMVLDVPTICAISHREGSCVILDSTLATPFLHQPLQRANPVERPDYVVHSYTKDLSGGGSTTAGVVIGKIETMFMPKGETINGVHWSDTMFWDVYYIKGAFLDADKASEVMNGMKTLEQRMLHKGIATRVFTTFLASNPMVRVNANAVPTHPNHQQLLDSHYLGLPSPLFTVDFENAGIEVAAFKRFFDALEPCFSHQVSIGQTNTLVLCPALTSHSELSGGALSDANIYPTTIRISMGTEDVRELMAHFYLAAKIHIDPLCAGFSSGFDIDNMDALLLAETKRVYEQHVAAGKSLRKRLA</sequence>
<dbReference type="InterPro" id="IPR015421">
    <property type="entry name" value="PyrdxlP-dep_Trfase_major"/>
</dbReference>
<proteinExistence type="inferred from homology"/>
<dbReference type="PANTHER" id="PTHR11808:SF80">
    <property type="entry name" value="CYSTATHIONINE GAMMA-LYASE"/>
    <property type="match status" value="1"/>
</dbReference>
<dbReference type="InterPro" id="IPR000277">
    <property type="entry name" value="Cys/Met-Metab_PyrdxlP-dep_enz"/>
</dbReference>
<dbReference type="AlphaFoldDB" id="A0A3L9ZY11"/>
<dbReference type="Proteomes" id="UP000267187">
    <property type="component" value="Unassembled WGS sequence"/>
</dbReference>
<comment type="caution">
    <text evidence="4">The sequence shown here is derived from an EMBL/GenBank/DDBJ whole genome shotgun (WGS) entry which is preliminary data.</text>
</comment>
<evidence type="ECO:0000313" key="5">
    <source>
        <dbReference type="Proteomes" id="UP000267187"/>
    </source>
</evidence>
<dbReference type="Gene3D" id="3.90.1150.10">
    <property type="entry name" value="Aspartate Aminotransferase, domain 1"/>
    <property type="match status" value="1"/>
</dbReference>
<keyword evidence="2 3" id="KW-0663">Pyridoxal phosphate</keyword>
<dbReference type="Pfam" id="PF01053">
    <property type="entry name" value="Cys_Met_Meta_PP"/>
    <property type="match status" value="1"/>
</dbReference>
<dbReference type="GO" id="GO:0016846">
    <property type="term" value="F:carbon-sulfur lyase activity"/>
    <property type="evidence" value="ECO:0007669"/>
    <property type="project" value="TreeGrafter"/>
</dbReference>
<dbReference type="SUPFAM" id="SSF53383">
    <property type="entry name" value="PLP-dependent transferases"/>
    <property type="match status" value="1"/>
</dbReference>
<keyword evidence="5" id="KW-1185">Reference proteome</keyword>
<evidence type="ECO:0000256" key="2">
    <source>
        <dbReference type="ARBA" id="ARBA00022898"/>
    </source>
</evidence>
<keyword evidence="4" id="KW-0456">Lyase</keyword>
<accession>A0A3L9ZY11</accession>
<organism evidence="4 5">
    <name type="scientific">Umboniibacter marinipuniceus</name>
    <dbReference type="NCBI Taxonomy" id="569599"/>
    <lineage>
        <taxon>Bacteria</taxon>
        <taxon>Pseudomonadati</taxon>
        <taxon>Pseudomonadota</taxon>
        <taxon>Gammaproteobacteria</taxon>
        <taxon>Cellvibrionales</taxon>
        <taxon>Cellvibrionaceae</taxon>
        <taxon>Umboniibacter</taxon>
    </lineage>
</organism>
<dbReference type="GO" id="GO:0030170">
    <property type="term" value="F:pyridoxal phosphate binding"/>
    <property type="evidence" value="ECO:0007669"/>
    <property type="project" value="InterPro"/>
</dbReference>
<comment type="similarity">
    <text evidence="3">Belongs to the trans-sulfuration enzymes family.</text>
</comment>
<dbReference type="OrthoDB" id="9805807at2"/>
<evidence type="ECO:0000256" key="1">
    <source>
        <dbReference type="ARBA" id="ARBA00001933"/>
    </source>
</evidence>
<dbReference type="GO" id="GO:0005737">
    <property type="term" value="C:cytoplasm"/>
    <property type="evidence" value="ECO:0007669"/>
    <property type="project" value="TreeGrafter"/>
</dbReference>
<dbReference type="InterPro" id="IPR015422">
    <property type="entry name" value="PyrdxlP-dep_Trfase_small"/>
</dbReference>
<comment type="cofactor">
    <cofactor evidence="1 3">
        <name>pyridoxal 5'-phosphate</name>
        <dbReference type="ChEBI" id="CHEBI:597326"/>
    </cofactor>
</comment>
<reference evidence="4 5" key="1">
    <citation type="submission" date="2018-10" db="EMBL/GenBank/DDBJ databases">
        <title>Genomic Encyclopedia of Type Strains, Phase IV (KMG-IV): sequencing the most valuable type-strain genomes for metagenomic binning, comparative biology and taxonomic classification.</title>
        <authorList>
            <person name="Goeker M."/>
        </authorList>
    </citation>
    <scope>NUCLEOTIDE SEQUENCE [LARGE SCALE GENOMIC DNA]</scope>
    <source>
        <strain evidence="4 5">DSM 25080</strain>
    </source>
</reference>
<name>A0A3L9ZY11_9GAMM</name>
<dbReference type="InterPro" id="IPR015424">
    <property type="entry name" value="PyrdxlP-dep_Trfase"/>
</dbReference>
<dbReference type="GO" id="GO:0019346">
    <property type="term" value="P:transsulfuration"/>
    <property type="evidence" value="ECO:0007669"/>
    <property type="project" value="InterPro"/>
</dbReference>
<evidence type="ECO:0000256" key="3">
    <source>
        <dbReference type="RuleBase" id="RU362118"/>
    </source>
</evidence>
<dbReference type="PANTHER" id="PTHR11808">
    <property type="entry name" value="TRANS-SULFURATION ENZYME FAMILY MEMBER"/>
    <property type="match status" value="1"/>
</dbReference>